<comment type="function">
    <text evidence="4">Component of the eukaryotic translation initiation factor 3 (eIF-3) complex, which is involved in protein synthesis of a specialized repertoire of mRNAs and, together with other initiation factors, stimulates binding of mRNA and methionyl-tRNAi to the 40S ribosome. The eIF-3 complex specifically targets and initiates translation of a subset of mRNAs involved in cell proliferation.</text>
</comment>
<name>A0ABY0H775_9PEZI</name>
<sequence>MDGEDPRERPDFISSIINGLERYNPEAVGALEDYLRQQCEERFVDCNANRTLLKLYQLNPDRIKDEVITNVLVKTLTCFPSPQFALAMHLIPPSILAPANARAELPEAISKLRELDGQLQGAQYARFWVTLDSDDLYADLTADVSGFEETVRVRIATLVGHAYREVELPLLEAWLGLEGQAAAKFISEAAGWNVGDDGLVKVPRNPENEARKAEVREDVNVDMFSRVIRRAWEEQTA</sequence>
<comment type="caution">
    <text evidence="6">The sequence shown here is derived from an EMBL/GenBank/DDBJ whole genome shotgun (WGS) entry which is preliminary data.</text>
</comment>
<dbReference type="PROSITE" id="PS50250">
    <property type="entry name" value="PCI"/>
    <property type="match status" value="1"/>
</dbReference>
<dbReference type="SUPFAM" id="SSF48371">
    <property type="entry name" value="ARM repeat"/>
    <property type="match status" value="1"/>
</dbReference>
<evidence type="ECO:0000256" key="1">
    <source>
        <dbReference type="ARBA" id="ARBA00022490"/>
    </source>
</evidence>
<dbReference type="InterPro" id="IPR033464">
    <property type="entry name" value="CSN8_PSD8_EIF3K"/>
</dbReference>
<proteinExistence type="inferred from homology"/>
<protein>
    <recommendedName>
        <fullName evidence="4">Eukaryotic translation initiation factor 3 subunit K</fullName>
        <shortName evidence="4">eIF3k</shortName>
    </recommendedName>
    <alternativeName>
        <fullName evidence="4">eIF-3 p25</fullName>
    </alternativeName>
</protein>
<gene>
    <name evidence="6" type="ORF">DL762_005781</name>
</gene>
<feature type="domain" description="PCI" evidence="5">
    <location>
        <begin position="44"/>
        <end position="218"/>
    </location>
</feature>
<dbReference type="Pfam" id="PF10075">
    <property type="entry name" value="CSN8_PSD8_EIF3K"/>
    <property type="match status" value="1"/>
</dbReference>
<evidence type="ECO:0000256" key="2">
    <source>
        <dbReference type="ARBA" id="ARBA00022540"/>
    </source>
</evidence>
<dbReference type="InterPro" id="IPR009374">
    <property type="entry name" value="eIF3k"/>
</dbReference>
<comment type="subcellular location">
    <subcellularLocation>
        <location evidence="4">Cytoplasm</location>
    </subcellularLocation>
</comment>
<accession>A0ABY0H775</accession>
<keyword evidence="2 4" id="KW-0396">Initiation factor</keyword>
<dbReference type="InterPro" id="IPR036388">
    <property type="entry name" value="WH-like_DNA-bd_sf"/>
</dbReference>
<dbReference type="SUPFAM" id="SSF46785">
    <property type="entry name" value="Winged helix' DNA-binding domain"/>
    <property type="match status" value="1"/>
</dbReference>
<dbReference type="InterPro" id="IPR016020">
    <property type="entry name" value="Transl_init_fac_sub12_N_euk"/>
</dbReference>
<dbReference type="InterPro" id="IPR036390">
    <property type="entry name" value="WH_DNA-bd_sf"/>
</dbReference>
<dbReference type="InterPro" id="IPR016024">
    <property type="entry name" value="ARM-type_fold"/>
</dbReference>
<dbReference type="HAMAP" id="MF_03010">
    <property type="entry name" value="eIF3k"/>
    <property type="match status" value="1"/>
</dbReference>
<evidence type="ECO:0000313" key="7">
    <source>
        <dbReference type="Proteomes" id="UP000294003"/>
    </source>
</evidence>
<dbReference type="Gene3D" id="1.10.10.10">
    <property type="entry name" value="Winged helix-like DNA-binding domain superfamily/Winged helix DNA-binding domain"/>
    <property type="match status" value="1"/>
</dbReference>
<dbReference type="Gene3D" id="1.25.40.250">
    <property type="entry name" value="ARM repeat, domain 1"/>
    <property type="match status" value="1"/>
</dbReference>
<dbReference type="PANTHER" id="PTHR13022">
    <property type="entry name" value="EUKARYOTIC TRANSLATION INITIATION FACTOR 3 SUBUNIT 11"/>
    <property type="match status" value="1"/>
</dbReference>
<evidence type="ECO:0000256" key="4">
    <source>
        <dbReference type="HAMAP-Rule" id="MF_03010"/>
    </source>
</evidence>
<dbReference type="EMBL" id="QJNS01000169">
    <property type="protein sequence ID" value="RYO84184.1"/>
    <property type="molecule type" value="Genomic_DNA"/>
</dbReference>
<keyword evidence="1 4" id="KW-0963">Cytoplasm</keyword>
<dbReference type="InterPro" id="IPR000717">
    <property type="entry name" value="PCI_dom"/>
</dbReference>
<dbReference type="Proteomes" id="UP000294003">
    <property type="component" value="Unassembled WGS sequence"/>
</dbReference>
<comment type="subunit">
    <text evidence="4">Component of the eukaryotic translation initiation factor 3 (eIF-3) complex.</text>
</comment>
<reference evidence="6 7" key="1">
    <citation type="submission" date="2018-06" db="EMBL/GenBank/DDBJ databases">
        <title>Complete Genomes of Monosporascus.</title>
        <authorList>
            <person name="Robinson A.J."/>
            <person name="Natvig D.O."/>
        </authorList>
    </citation>
    <scope>NUCLEOTIDE SEQUENCE [LARGE SCALE GENOMIC DNA]</scope>
    <source>
        <strain evidence="6 7">CBS 609.92</strain>
    </source>
</reference>
<comment type="similarity">
    <text evidence="4">Belongs to the eIF-3 subunit K family.</text>
</comment>
<evidence type="ECO:0000259" key="5">
    <source>
        <dbReference type="PROSITE" id="PS50250"/>
    </source>
</evidence>
<evidence type="ECO:0000256" key="3">
    <source>
        <dbReference type="ARBA" id="ARBA00022917"/>
    </source>
</evidence>
<organism evidence="6 7">
    <name type="scientific">Monosporascus cannonballus</name>
    <dbReference type="NCBI Taxonomy" id="155416"/>
    <lineage>
        <taxon>Eukaryota</taxon>
        <taxon>Fungi</taxon>
        <taxon>Dikarya</taxon>
        <taxon>Ascomycota</taxon>
        <taxon>Pezizomycotina</taxon>
        <taxon>Sordariomycetes</taxon>
        <taxon>Xylariomycetidae</taxon>
        <taxon>Xylariales</taxon>
        <taxon>Xylariales incertae sedis</taxon>
        <taxon>Monosporascus</taxon>
    </lineage>
</organism>
<evidence type="ECO:0000313" key="6">
    <source>
        <dbReference type="EMBL" id="RYO84184.1"/>
    </source>
</evidence>
<keyword evidence="7" id="KW-1185">Reference proteome</keyword>
<dbReference type="PANTHER" id="PTHR13022:SF0">
    <property type="entry name" value="EUKARYOTIC TRANSLATION INITIATION FACTOR 3 SUBUNIT K"/>
    <property type="match status" value="1"/>
</dbReference>
<keyword evidence="3 4" id="KW-0648">Protein biosynthesis</keyword>